<sequence length="342" mass="37273">MRVGARFLLPALVLLASLVEAQDGGFQLPVQLIGFPVIIMAVRISNFMKKLAYAVNPRTYARRARRALEGKSGVAALGGAAEAGAGAAPDPATVEKLLLNEFGARVCVYERVCAQYAQRALAAHGHNQLLDWDTVFSRYKSAPPGEKQNYLLSVFLGDMVRSPSLCLGLAKRGRSCTAMEAAERSINHLPREHQSTPSTSTSRSVSTSVSSSSTSTRRRTKPHTRVPAPAHHVPAHHTPAHHAPAHHAPAHHAPVASTSRPPHHAEEHHPERRRQPAHPAAHHAPAHHPPAHRQPEHPGPEHHSEVHRQADHPAQTARRKCSAMLPSNSVAFSYISRKHHIH</sequence>
<keyword evidence="4" id="KW-1185">Reference proteome</keyword>
<feature type="compositionally biased region" description="Basic residues" evidence="1">
    <location>
        <begin position="233"/>
        <end position="250"/>
    </location>
</feature>
<reference evidence="3 4" key="1">
    <citation type="submission" date="2024-03" db="EMBL/GenBank/DDBJ databases">
        <title>The genome assembly and annotation of the cricket Gryllus longicercus Weissman &amp; Gray.</title>
        <authorList>
            <person name="Szrajer S."/>
            <person name="Gray D."/>
            <person name="Ylla G."/>
        </authorList>
    </citation>
    <scope>NUCLEOTIDE SEQUENCE [LARGE SCALE GENOMIC DNA]</scope>
    <source>
        <strain evidence="3">DAG 2021-001</strain>
        <tissue evidence="3">Whole body minus gut</tissue>
    </source>
</reference>
<name>A0AAN9W272_9ORTH</name>
<dbReference type="EMBL" id="JAZDUA010000048">
    <property type="protein sequence ID" value="KAK7870917.1"/>
    <property type="molecule type" value="Genomic_DNA"/>
</dbReference>
<dbReference type="Proteomes" id="UP001378592">
    <property type="component" value="Unassembled WGS sequence"/>
</dbReference>
<dbReference type="AlphaFoldDB" id="A0AAN9W272"/>
<feature type="compositionally biased region" description="Low complexity" evidence="1">
    <location>
        <begin position="195"/>
        <end position="215"/>
    </location>
</feature>
<feature type="signal peptide" evidence="2">
    <location>
        <begin position="1"/>
        <end position="21"/>
    </location>
</feature>
<proteinExistence type="predicted"/>
<feature type="region of interest" description="Disordered" evidence="1">
    <location>
        <begin position="185"/>
        <end position="322"/>
    </location>
</feature>
<feature type="chain" id="PRO_5042868003" evidence="2">
    <location>
        <begin position="22"/>
        <end position="342"/>
    </location>
</feature>
<evidence type="ECO:0000256" key="1">
    <source>
        <dbReference type="SAM" id="MobiDB-lite"/>
    </source>
</evidence>
<evidence type="ECO:0000313" key="4">
    <source>
        <dbReference type="Proteomes" id="UP001378592"/>
    </source>
</evidence>
<organism evidence="3 4">
    <name type="scientific">Gryllus longicercus</name>
    <dbReference type="NCBI Taxonomy" id="2509291"/>
    <lineage>
        <taxon>Eukaryota</taxon>
        <taxon>Metazoa</taxon>
        <taxon>Ecdysozoa</taxon>
        <taxon>Arthropoda</taxon>
        <taxon>Hexapoda</taxon>
        <taxon>Insecta</taxon>
        <taxon>Pterygota</taxon>
        <taxon>Neoptera</taxon>
        <taxon>Polyneoptera</taxon>
        <taxon>Orthoptera</taxon>
        <taxon>Ensifera</taxon>
        <taxon>Gryllidea</taxon>
        <taxon>Grylloidea</taxon>
        <taxon>Gryllidae</taxon>
        <taxon>Gryllinae</taxon>
        <taxon>Gryllus</taxon>
    </lineage>
</organism>
<feature type="compositionally biased region" description="Basic and acidic residues" evidence="1">
    <location>
        <begin position="263"/>
        <end position="274"/>
    </location>
</feature>
<evidence type="ECO:0000256" key="2">
    <source>
        <dbReference type="SAM" id="SignalP"/>
    </source>
</evidence>
<evidence type="ECO:0000313" key="3">
    <source>
        <dbReference type="EMBL" id="KAK7870917.1"/>
    </source>
</evidence>
<feature type="compositionally biased region" description="Basic and acidic residues" evidence="1">
    <location>
        <begin position="185"/>
        <end position="194"/>
    </location>
</feature>
<protein>
    <submittedName>
        <fullName evidence="3">Uncharacterized protein</fullName>
    </submittedName>
</protein>
<gene>
    <name evidence="3" type="ORF">R5R35_012144</name>
</gene>
<feature type="compositionally biased region" description="Basic residues" evidence="1">
    <location>
        <begin position="275"/>
        <end position="291"/>
    </location>
</feature>
<keyword evidence="2" id="KW-0732">Signal</keyword>
<accession>A0AAN9W272</accession>
<feature type="compositionally biased region" description="Basic and acidic residues" evidence="1">
    <location>
        <begin position="293"/>
        <end position="311"/>
    </location>
</feature>
<comment type="caution">
    <text evidence="3">The sequence shown here is derived from an EMBL/GenBank/DDBJ whole genome shotgun (WGS) entry which is preliminary data.</text>
</comment>